<accession>A0AA40BWL4</accession>
<evidence type="ECO:0000313" key="2">
    <source>
        <dbReference type="EMBL" id="KAK0616295.1"/>
    </source>
</evidence>
<protein>
    <submittedName>
        <fullName evidence="2">Uncharacterized protein</fullName>
    </submittedName>
</protein>
<organism evidence="2 3">
    <name type="scientific">Immersiella caudata</name>
    <dbReference type="NCBI Taxonomy" id="314043"/>
    <lineage>
        <taxon>Eukaryota</taxon>
        <taxon>Fungi</taxon>
        <taxon>Dikarya</taxon>
        <taxon>Ascomycota</taxon>
        <taxon>Pezizomycotina</taxon>
        <taxon>Sordariomycetes</taxon>
        <taxon>Sordariomycetidae</taxon>
        <taxon>Sordariales</taxon>
        <taxon>Lasiosphaeriaceae</taxon>
        <taxon>Immersiella</taxon>
    </lineage>
</organism>
<comment type="caution">
    <text evidence="2">The sequence shown here is derived from an EMBL/GenBank/DDBJ whole genome shotgun (WGS) entry which is preliminary data.</text>
</comment>
<dbReference type="AlphaFoldDB" id="A0AA40BWL4"/>
<dbReference type="EMBL" id="JAULSU010000005">
    <property type="protein sequence ID" value="KAK0616295.1"/>
    <property type="molecule type" value="Genomic_DNA"/>
</dbReference>
<dbReference type="Proteomes" id="UP001175000">
    <property type="component" value="Unassembled WGS sequence"/>
</dbReference>
<reference evidence="2" key="1">
    <citation type="submission" date="2023-06" db="EMBL/GenBank/DDBJ databases">
        <title>Genome-scale phylogeny and comparative genomics of the fungal order Sordariales.</title>
        <authorList>
            <consortium name="Lawrence Berkeley National Laboratory"/>
            <person name="Hensen N."/>
            <person name="Bonometti L."/>
            <person name="Westerberg I."/>
            <person name="Brannstrom I.O."/>
            <person name="Guillou S."/>
            <person name="Cros-Aarteil S."/>
            <person name="Calhoun S."/>
            <person name="Haridas S."/>
            <person name="Kuo A."/>
            <person name="Mondo S."/>
            <person name="Pangilinan J."/>
            <person name="Riley R."/>
            <person name="Labutti K."/>
            <person name="Andreopoulos B."/>
            <person name="Lipzen A."/>
            <person name="Chen C."/>
            <person name="Yanf M."/>
            <person name="Daum C."/>
            <person name="Ng V."/>
            <person name="Clum A."/>
            <person name="Steindorff A."/>
            <person name="Ohm R."/>
            <person name="Martin F."/>
            <person name="Silar P."/>
            <person name="Natvig D."/>
            <person name="Lalanne C."/>
            <person name="Gautier V."/>
            <person name="Ament-Velasquez S.L."/>
            <person name="Kruys A."/>
            <person name="Hutchinson M.I."/>
            <person name="Powell A.J."/>
            <person name="Barry K."/>
            <person name="Miller A.N."/>
            <person name="Grigoriev I.V."/>
            <person name="Debuchy R."/>
            <person name="Gladieux P."/>
            <person name="Thoren M.H."/>
            <person name="Johannesson H."/>
        </authorList>
    </citation>
    <scope>NUCLEOTIDE SEQUENCE</scope>
    <source>
        <strain evidence="2">CBS 606.72</strain>
    </source>
</reference>
<sequence length="213" mass="23196">MTCRVHLTASDDDANAGDEQKQRSSTTLVVPPSQPSPCGAQMAFWAELEQVGMQSRSTSGLHGRCIRRLNSPMLVGSVGGRYPLEQGRLNSSIGGPKGRPSSFPSSACQKWALWRNHGGQPTETRVPGIARHLVAGCRCRHEPQWARMCPSDPTDWMEIQVDGRRGPEVGAHRRHSARSPATALEAYGGECTSKNRLFLFWIAGAQCQFLGTG</sequence>
<evidence type="ECO:0000313" key="3">
    <source>
        <dbReference type="Proteomes" id="UP001175000"/>
    </source>
</evidence>
<feature type="region of interest" description="Disordered" evidence="1">
    <location>
        <begin position="1"/>
        <end position="35"/>
    </location>
</feature>
<name>A0AA40BWL4_9PEZI</name>
<gene>
    <name evidence="2" type="ORF">B0T14DRAFT_244288</name>
</gene>
<proteinExistence type="predicted"/>
<keyword evidence="3" id="KW-1185">Reference proteome</keyword>
<evidence type="ECO:0000256" key="1">
    <source>
        <dbReference type="SAM" id="MobiDB-lite"/>
    </source>
</evidence>